<keyword evidence="2" id="KW-0812">Transmembrane</keyword>
<accession>A0A0P0VN19</accession>
<evidence type="ECO:0000313" key="4">
    <source>
        <dbReference type="Proteomes" id="UP000059680"/>
    </source>
</evidence>
<keyword evidence="2" id="KW-1133">Transmembrane helix</keyword>
<proteinExistence type="predicted"/>
<keyword evidence="4" id="KW-1185">Reference proteome</keyword>
<gene>
    <name evidence="3" type="ordered locus">Os02g0686125</name>
    <name evidence="3" type="ORF">OSNPB_020686125</name>
</gene>
<dbReference type="EMBL" id="AP014958">
    <property type="protein sequence ID" value="BAS80336.1"/>
    <property type="molecule type" value="Genomic_DNA"/>
</dbReference>
<keyword evidence="2" id="KW-0472">Membrane</keyword>
<reference evidence="3 4" key="2">
    <citation type="journal article" date="2013" name="Plant Cell Physiol.">
        <title>Rice Annotation Project Database (RAP-DB): an integrative and interactive database for rice genomics.</title>
        <authorList>
            <person name="Sakai H."/>
            <person name="Lee S.S."/>
            <person name="Tanaka T."/>
            <person name="Numa H."/>
            <person name="Kim J."/>
            <person name="Kawahara Y."/>
            <person name="Wakimoto H."/>
            <person name="Yang C.C."/>
            <person name="Iwamoto M."/>
            <person name="Abe T."/>
            <person name="Yamada Y."/>
            <person name="Muto A."/>
            <person name="Inokuchi H."/>
            <person name="Ikemura T."/>
            <person name="Matsumoto T."/>
            <person name="Sasaki T."/>
            <person name="Itoh T."/>
        </authorList>
    </citation>
    <scope>NUCLEOTIDE SEQUENCE [LARGE SCALE GENOMIC DNA]</scope>
    <source>
        <strain evidence="4">cv. Nipponbare</strain>
    </source>
</reference>
<protein>
    <submittedName>
        <fullName evidence="3">Os02g0686125 protein</fullName>
    </submittedName>
</protein>
<dbReference type="AlphaFoldDB" id="A0A0P0VN19"/>
<reference evidence="3 4" key="3">
    <citation type="journal article" date="2013" name="Rice">
        <title>Improvement of the Oryza sativa Nipponbare reference genome using next generation sequence and optical map data.</title>
        <authorList>
            <person name="Kawahara Y."/>
            <person name="de la Bastide M."/>
            <person name="Hamilton J.P."/>
            <person name="Kanamori H."/>
            <person name="McCombie W.R."/>
            <person name="Ouyang S."/>
            <person name="Schwartz D.C."/>
            <person name="Tanaka T."/>
            <person name="Wu J."/>
            <person name="Zhou S."/>
            <person name="Childs K.L."/>
            <person name="Davidson R.M."/>
            <person name="Lin H."/>
            <person name="Quesada-Ocampo L."/>
            <person name="Vaillancourt B."/>
            <person name="Sakai H."/>
            <person name="Lee S.S."/>
            <person name="Kim J."/>
            <person name="Numa H."/>
            <person name="Itoh T."/>
            <person name="Buell C.R."/>
            <person name="Matsumoto T."/>
        </authorList>
    </citation>
    <scope>NUCLEOTIDE SEQUENCE [LARGE SCALE GENOMIC DNA]</scope>
    <source>
        <strain evidence="4">cv. Nipponbare</strain>
    </source>
</reference>
<dbReference type="Proteomes" id="UP000059680">
    <property type="component" value="Chromosome 2"/>
</dbReference>
<feature type="transmembrane region" description="Helical" evidence="2">
    <location>
        <begin position="45"/>
        <end position="68"/>
    </location>
</feature>
<name>A0A0P0VN19_ORYSJ</name>
<evidence type="ECO:0000256" key="1">
    <source>
        <dbReference type="SAM" id="MobiDB-lite"/>
    </source>
</evidence>
<dbReference type="InParanoid" id="A0A0P0VN19"/>
<feature type="compositionally biased region" description="Basic and acidic residues" evidence="1">
    <location>
        <begin position="77"/>
        <end position="91"/>
    </location>
</feature>
<evidence type="ECO:0000313" key="3">
    <source>
        <dbReference type="EMBL" id="BAS80336.1"/>
    </source>
</evidence>
<evidence type="ECO:0000256" key="2">
    <source>
        <dbReference type="SAM" id="Phobius"/>
    </source>
</evidence>
<sequence length="150" mass="16700">MSEPGATRNNPGTDTFGVSLATSTCVTLPQPTCSLMRAGNQLFPFMLVVVTLGHFPSLTTVLFFSFTWRVCKTVHGRRDPRRETRPEDAHSPPHRKRAETLAGLPLQICDVGLVRYGLSLAEQFRLHLICDVLYRCEMRKGTPVTTGDEP</sequence>
<organism evidence="3 4">
    <name type="scientific">Oryza sativa subsp. japonica</name>
    <name type="common">Rice</name>
    <dbReference type="NCBI Taxonomy" id="39947"/>
    <lineage>
        <taxon>Eukaryota</taxon>
        <taxon>Viridiplantae</taxon>
        <taxon>Streptophyta</taxon>
        <taxon>Embryophyta</taxon>
        <taxon>Tracheophyta</taxon>
        <taxon>Spermatophyta</taxon>
        <taxon>Magnoliopsida</taxon>
        <taxon>Liliopsida</taxon>
        <taxon>Poales</taxon>
        <taxon>Poaceae</taxon>
        <taxon>BOP clade</taxon>
        <taxon>Oryzoideae</taxon>
        <taxon>Oryzeae</taxon>
        <taxon>Oryzinae</taxon>
        <taxon>Oryza</taxon>
        <taxon>Oryza sativa</taxon>
    </lineage>
</organism>
<dbReference type="PaxDb" id="39947-A0A0P0VN19"/>
<reference evidence="4" key="1">
    <citation type="journal article" date="2005" name="Nature">
        <title>The map-based sequence of the rice genome.</title>
        <authorList>
            <consortium name="International rice genome sequencing project (IRGSP)"/>
            <person name="Matsumoto T."/>
            <person name="Wu J."/>
            <person name="Kanamori H."/>
            <person name="Katayose Y."/>
            <person name="Fujisawa M."/>
            <person name="Namiki N."/>
            <person name="Mizuno H."/>
            <person name="Yamamoto K."/>
            <person name="Antonio B.A."/>
            <person name="Baba T."/>
            <person name="Sakata K."/>
            <person name="Nagamura Y."/>
            <person name="Aoki H."/>
            <person name="Arikawa K."/>
            <person name="Arita K."/>
            <person name="Bito T."/>
            <person name="Chiden Y."/>
            <person name="Fujitsuka N."/>
            <person name="Fukunaka R."/>
            <person name="Hamada M."/>
            <person name="Harada C."/>
            <person name="Hayashi A."/>
            <person name="Hijishita S."/>
            <person name="Honda M."/>
            <person name="Hosokawa S."/>
            <person name="Ichikawa Y."/>
            <person name="Idonuma A."/>
            <person name="Iijima M."/>
            <person name="Ikeda M."/>
            <person name="Ikeno M."/>
            <person name="Ito K."/>
            <person name="Ito S."/>
            <person name="Ito T."/>
            <person name="Ito Y."/>
            <person name="Ito Y."/>
            <person name="Iwabuchi A."/>
            <person name="Kamiya K."/>
            <person name="Karasawa W."/>
            <person name="Kurita K."/>
            <person name="Katagiri S."/>
            <person name="Kikuta A."/>
            <person name="Kobayashi H."/>
            <person name="Kobayashi N."/>
            <person name="Machita K."/>
            <person name="Maehara T."/>
            <person name="Masukawa M."/>
            <person name="Mizubayashi T."/>
            <person name="Mukai Y."/>
            <person name="Nagasaki H."/>
            <person name="Nagata Y."/>
            <person name="Naito S."/>
            <person name="Nakashima M."/>
            <person name="Nakama Y."/>
            <person name="Nakamichi Y."/>
            <person name="Nakamura M."/>
            <person name="Meguro A."/>
            <person name="Negishi M."/>
            <person name="Ohta I."/>
            <person name="Ohta T."/>
            <person name="Okamoto M."/>
            <person name="Ono N."/>
            <person name="Saji S."/>
            <person name="Sakaguchi M."/>
            <person name="Sakai K."/>
            <person name="Shibata M."/>
            <person name="Shimokawa T."/>
            <person name="Song J."/>
            <person name="Takazaki Y."/>
            <person name="Terasawa K."/>
            <person name="Tsugane M."/>
            <person name="Tsuji K."/>
            <person name="Ueda S."/>
            <person name="Waki K."/>
            <person name="Yamagata H."/>
            <person name="Yamamoto M."/>
            <person name="Yamamoto S."/>
            <person name="Yamane H."/>
            <person name="Yoshiki S."/>
            <person name="Yoshihara R."/>
            <person name="Yukawa K."/>
            <person name="Zhong H."/>
            <person name="Yano M."/>
            <person name="Yuan Q."/>
            <person name="Ouyang S."/>
            <person name="Liu J."/>
            <person name="Jones K.M."/>
            <person name="Gansberger K."/>
            <person name="Moffat K."/>
            <person name="Hill J."/>
            <person name="Bera J."/>
            <person name="Fadrosh D."/>
            <person name="Jin S."/>
            <person name="Johri S."/>
            <person name="Kim M."/>
            <person name="Overton L."/>
            <person name="Reardon M."/>
            <person name="Tsitrin T."/>
            <person name="Vuong H."/>
            <person name="Weaver B."/>
            <person name="Ciecko A."/>
            <person name="Tallon L."/>
            <person name="Jackson J."/>
            <person name="Pai G."/>
            <person name="Aken S.V."/>
            <person name="Utterback T."/>
            <person name="Reidmuller S."/>
            <person name="Feldblyum T."/>
            <person name="Hsiao J."/>
            <person name="Zismann V."/>
            <person name="Iobst S."/>
            <person name="de Vazeille A.R."/>
            <person name="Buell C.R."/>
            <person name="Ying K."/>
            <person name="Li Y."/>
            <person name="Lu T."/>
            <person name="Huang Y."/>
            <person name="Zhao Q."/>
            <person name="Feng Q."/>
            <person name="Zhang L."/>
            <person name="Zhu J."/>
            <person name="Weng Q."/>
            <person name="Mu J."/>
            <person name="Lu Y."/>
            <person name="Fan D."/>
            <person name="Liu Y."/>
            <person name="Guan J."/>
            <person name="Zhang Y."/>
            <person name="Yu S."/>
            <person name="Liu X."/>
            <person name="Zhang Y."/>
            <person name="Hong G."/>
            <person name="Han B."/>
            <person name="Choisne N."/>
            <person name="Demange N."/>
            <person name="Orjeda G."/>
            <person name="Samain S."/>
            <person name="Cattolico L."/>
            <person name="Pelletier E."/>
            <person name="Couloux A."/>
            <person name="Segurens B."/>
            <person name="Wincker P."/>
            <person name="D'Hont A."/>
            <person name="Scarpelli C."/>
            <person name="Weissenbach J."/>
            <person name="Salanoubat M."/>
            <person name="Quetier F."/>
            <person name="Yu Y."/>
            <person name="Kim H.R."/>
            <person name="Rambo T."/>
            <person name="Currie J."/>
            <person name="Collura K."/>
            <person name="Luo M."/>
            <person name="Yang T."/>
            <person name="Ammiraju J.S.S."/>
            <person name="Engler F."/>
            <person name="Soderlund C."/>
            <person name="Wing R.A."/>
            <person name="Palmer L.E."/>
            <person name="de la Bastide M."/>
            <person name="Spiegel L."/>
            <person name="Nascimento L."/>
            <person name="Zutavern T."/>
            <person name="O'Shaughnessy A."/>
            <person name="Dike S."/>
            <person name="Dedhia N."/>
            <person name="Preston R."/>
            <person name="Balija V."/>
            <person name="McCombie W.R."/>
            <person name="Chow T."/>
            <person name="Chen H."/>
            <person name="Chung M."/>
            <person name="Chen C."/>
            <person name="Shaw J."/>
            <person name="Wu H."/>
            <person name="Hsiao K."/>
            <person name="Chao Y."/>
            <person name="Chu M."/>
            <person name="Cheng C."/>
            <person name="Hour A."/>
            <person name="Lee P."/>
            <person name="Lin S."/>
            <person name="Lin Y."/>
            <person name="Liou J."/>
            <person name="Liu S."/>
            <person name="Hsing Y."/>
            <person name="Raghuvanshi S."/>
            <person name="Mohanty A."/>
            <person name="Bharti A.K."/>
            <person name="Gaur A."/>
            <person name="Gupta V."/>
            <person name="Kumar D."/>
            <person name="Ravi V."/>
            <person name="Vij S."/>
            <person name="Kapur A."/>
            <person name="Khurana P."/>
            <person name="Khurana P."/>
            <person name="Khurana J.P."/>
            <person name="Tyagi A.K."/>
            <person name="Gaikwad K."/>
            <person name="Singh A."/>
            <person name="Dalal V."/>
            <person name="Srivastava S."/>
            <person name="Dixit A."/>
            <person name="Pal A.K."/>
            <person name="Ghazi I.A."/>
            <person name="Yadav M."/>
            <person name="Pandit A."/>
            <person name="Bhargava A."/>
            <person name="Sureshbabu K."/>
            <person name="Batra K."/>
            <person name="Sharma T.R."/>
            <person name="Mohapatra T."/>
            <person name="Singh N.K."/>
            <person name="Messing J."/>
            <person name="Nelson A.B."/>
            <person name="Fuks G."/>
            <person name="Kavchok S."/>
            <person name="Keizer G."/>
            <person name="Linton E."/>
            <person name="Llaca V."/>
            <person name="Song R."/>
            <person name="Tanyolac B."/>
            <person name="Young S."/>
            <person name="Ho-Il K."/>
            <person name="Hahn J.H."/>
            <person name="Sangsakoo G."/>
            <person name="Vanavichit A."/>
            <person name="de Mattos Luiz.A.T."/>
            <person name="Zimmer P.D."/>
            <person name="Malone G."/>
            <person name="Dellagostin O."/>
            <person name="de Oliveira A.C."/>
            <person name="Bevan M."/>
            <person name="Bancroft I."/>
            <person name="Minx P."/>
            <person name="Cordum H."/>
            <person name="Wilson R."/>
            <person name="Cheng Z."/>
            <person name="Jin W."/>
            <person name="Jiang J."/>
            <person name="Leong S.A."/>
            <person name="Iwama H."/>
            <person name="Gojobori T."/>
            <person name="Itoh T."/>
            <person name="Niimura Y."/>
            <person name="Fujii Y."/>
            <person name="Habara T."/>
            <person name="Sakai H."/>
            <person name="Sato Y."/>
            <person name="Wilson G."/>
            <person name="Kumar K."/>
            <person name="McCouch S."/>
            <person name="Juretic N."/>
            <person name="Hoen D."/>
            <person name="Wright S."/>
            <person name="Bruskiewich R."/>
            <person name="Bureau T."/>
            <person name="Miyao A."/>
            <person name="Hirochika H."/>
            <person name="Nishikawa T."/>
            <person name="Kadowaki K."/>
            <person name="Sugiura M."/>
            <person name="Burr B."/>
            <person name="Sasaki T."/>
        </authorList>
    </citation>
    <scope>NUCLEOTIDE SEQUENCE [LARGE SCALE GENOMIC DNA]</scope>
    <source>
        <strain evidence="4">cv. Nipponbare</strain>
    </source>
</reference>
<feature type="region of interest" description="Disordered" evidence="1">
    <location>
        <begin position="77"/>
        <end position="97"/>
    </location>
</feature>